<dbReference type="GO" id="GO:0031262">
    <property type="term" value="C:Ndc80 complex"/>
    <property type="evidence" value="ECO:0007669"/>
    <property type="project" value="TreeGrafter"/>
</dbReference>
<keyword evidence="2 10" id="KW-0158">Chromosome</keyword>
<evidence type="ECO:0000256" key="8">
    <source>
        <dbReference type="ARBA" id="ARBA00023306"/>
    </source>
</evidence>
<gene>
    <name evidence="12" type="ORF">FA13DRAFT_1732768</name>
</gene>
<proteinExistence type="inferred from homology"/>
<keyword evidence="9 10" id="KW-0137">Centromere</keyword>
<dbReference type="CDD" id="cd11565">
    <property type="entry name" value="RWD_Spc24"/>
    <property type="match status" value="1"/>
</dbReference>
<dbReference type="AlphaFoldDB" id="A0A4Y7TAW6"/>
<dbReference type="GO" id="GO:0008017">
    <property type="term" value="F:microtubule binding"/>
    <property type="evidence" value="ECO:0007669"/>
    <property type="project" value="TreeGrafter"/>
</dbReference>
<evidence type="ECO:0000313" key="13">
    <source>
        <dbReference type="Proteomes" id="UP000298030"/>
    </source>
</evidence>
<dbReference type="PANTHER" id="PTHR22142:SF2">
    <property type="entry name" value="KINETOCHORE PROTEIN SPC24"/>
    <property type="match status" value="1"/>
</dbReference>
<dbReference type="STRING" id="71717.A0A4Y7TAW6"/>
<dbReference type="Proteomes" id="UP000298030">
    <property type="component" value="Unassembled WGS sequence"/>
</dbReference>
<dbReference type="PANTHER" id="PTHR22142">
    <property type="match status" value="1"/>
</dbReference>
<organism evidence="12 13">
    <name type="scientific">Coprinellus micaceus</name>
    <name type="common">Glistening ink-cap mushroom</name>
    <name type="synonym">Coprinus micaceus</name>
    <dbReference type="NCBI Taxonomy" id="71717"/>
    <lineage>
        <taxon>Eukaryota</taxon>
        <taxon>Fungi</taxon>
        <taxon>Dikarya</taxon>
        <taxon>Basidiomycota</taxon>
        <taxon>Agaricomycotina</taxon>
        <taxon>Agaricomycetes</taxon>
        <taxon>Agaricomycetidae</taxon>
        <taxon>Agaricales</taxon>
        <taxon>Agaricineae</taxon>
        <taxon>Psathyrellaceae</taxon>
        <taxon>Coprinellus</taxon>
    </lineage>
</organism>
<accession>A0A4Y7TAW6</accession>
<feature type="coiled-coil region" evidence="11">
    <location>
        <begin position="29"/>
        <end position="56"/>
    </location>
</feature>
<dbReference type="GO" id="GO:0005634">
    <property type="term" value="C:nucleus"/>
    <property type="evidence" value="ECO:0007669"/>
    <property type="project" value="UniProtKB-SubCell"/>
</dbReference>
<dbReference type="OrthoDB" id="3344830at2759"/>
<keyword evidence="4 10" id="KW-0498">Mitosis</keyword>
<protein>
    <recommendedName>
        <fullName evidence="10">Kinetochore protein Spc24</fullName>
    </recommendedName>
</protein>
<keyword evidence="6 11" id="KW-0175">Coiled coil</keyword>
<keyword evidence="13" id="KW-1185">Reference proteome</keyword>
<keyword evidence="8 10" id="KW-0131">Cell cycle</keyword>
<comment type="subunit">
    <text evidence="10">Component of the NDC80 complex.</text>
</comment>
<keyword evidence="3 10" id="KW-0132">Cell division</keyword>
<evidence type="ECO:0000256" key="1">
    <source>
        <dbReference type="ARBA" id="ARBA00007804"/>
    </source>
</evidence>
<evidence type="ECO:0000256" key="6">
    <source>
        <dbReference type="ARBA" id="ARBA00023054"/>
    </source>
</evidence>
<dbReference type="EMBL" id="QPFP01000019">
    <property type="protein sequence ID" value="TEB31316.1"/>
    <property type="molecule type" value="Genomic_DNA"/>
</dbReference>
<comment type="function">
    <text evidence="10">Acts as a component of the essential kinetochore-associated NDC80 complex, which is required for chromosome segregation and spindle checkpoint activity.</text>
</comment>
<evidence type="ECO:0000256" key="5">
    <source>
        <dbReference type="ARBA" id="ARBA00022838"/>
    </source>
</evidence>
<dbReference type="GO" id="GO:0007059">
    <property type="term" value="P:chromosome segregation"/>
    <property type="evidence" value="ECO:0007669"/>
    <property type="project" value="TreeGrafter"/>
</dbReference>
<evidence type="ECO:0000256" key="4">
    <source>
        <dbReference type="ARBA" id="ARBA00022776"/>
    </source>
</evidence>
<evidence type="ECO:0000256" key="3">
    <source>
        <dbReference type="ARBA" id="ARBA00022618"/>
    </source>
</evidence>
<comment type="caution">
    <text evidence="12">The sequence shown here is derived from an EMBL/GenBank/DDBJ whole genome shotgun (WGS) entry which is preliminary data.</text>
</comment>
<dbReference type="InterPro" id="IPR013252">
    <property type="entry name" value="Ndc80_Spc24"/>
</dbReference>
<comment type="subcellular location">
    <subcellularLocation>
        <location evidence="10">Nucleus</location>
    </subcellularLocation>
    <subcellularLocation>
        <location evidence="10">Chromosome</location>
        <location evidence="10">Centromere</location>
        <location evidence="10">Kinetochore</location>
    </subcellularLocation>
</comment>
<evidence type="ECO:0000256" key="10">
    <source>
        <dbReference type="RuleBase" id="RU368011"/>
    </source>
</evidence>
<dbReference type="Pfam" id="PF08286">
    <property type="entry name" value="Spc24"/>
    <property type="match status" value="1"/>
</dbReference>
<evidence type="ECO:0000256" key="2">
    <source>
        <dbReference type="ARBA" id="ARBA00022454"/>
    </source>
</evidence>
<evidence type="ECO:0000313" key="12">
    <source>
        <dbReference type="EMBL" id="TEB31316.1"/>
    </source>
</evidence>
<keyword evidence="5 10" id="KW-0995">Kinetochore</keyword>
<dbReference type="GO" id="GO:0051301">
    <property type="term" value="P:cell division"/>
    <property type="evidence" value="ECO:0007669"/>
    <property type="project" value="UniProtKB-UniRule"/>
</dbReference>
<evidence type="ECO:0000256" key="11">
    <source>
        <dbReference type="SAM" id="Coils"/>
    </source>
</evidence>
<evidence type="ECO:0000256" key="7">
    <source>
        <dbReference type="ARBA" id="ARBA00023242"/>
    </source>
</evidence>
<name>A0A4Y7TAW6_COPMI</name>
<comment type="similarity">
    <text evidence="1 10">Belongs to the SPC24 family.</text>
</comment>
<keyword evidence="7 10" id="KW-0539">Nucleus</keyword>
<sequence>MSIDVNEAIKAIREMLPIIDPEEDYLTIVAAEEKIIASETKRKKELEEAHAKLKGLTKVYEAARISSTRPASVPSQQAHVSLLNELENSKLSLAKAISDAESLAGNKDAELSGLRDEARRLEGYDPAVEHTKELDGSVLRLQLIKGLGFEPIHDPQRGVGQMLVRATSGDIHPIDLSNGKSEFENTQLLWKLANS</sequence>
<reference evidence="12 13" key="1">
    <citation type="journal article" date="2019" name="Nat. Ecol. Evol.">
        <title>Megaphylogeny resolves global patterns of mushroom evolution.</title>
        <authorList>
            <person name="Varga T."/>
            <person name="Krizsan K."/>
            <person name="Foldi C."/>
            <person name="Dima B."/>
            <person name="Sanchez-Garcia M."/>
            <person name="Sanchez-Ramirez S."/>
            <person name="Szollosi G.J."/>
            <person name="Szarkandi J.G."/>
            <person name="Papp V."/>
            <person name="Albert L."/>
            <person name="Andreopoulos W."/>
            <person name="Angelini C."/>
            <person name="Antonin V."/>
            <person name="Barry K.W."/>
            <person name="Bougher N.L."/>
            <person name="Buchanan P."/>
            <person name="Buyck B."/>
            <person name="Bense V."/>
            <person name="Catcheside P."/>
            <person name="Chovatia M."/>
            <person name="Cooper J."/>
            <person name="Damon W."/>
            <person name="Desjardin D."/>
            <person name="Finy P."/>
            <person name="Geml J."/>
            <person name="Haridas S."/>
            <person name="Hughes K."/>
            <person name="Justo A."/>
            <person name="Karasinski D."/>
            <person name="Kautmanova I."/>
            <person name="Kiss B."/>
            <person name="Kocsube S."/>
            <person name="Kotiranta H."/>
            <person name="LaButti K.M."/>
            <person name="Lechner B.E."/>
            <person name="Liimatainen K."/>
            <person name="Lipzen A."/>
            <person name="Lukacs Z."/>
            <person name="Mihaltcheva S."/>
            <person name="Morgado L.N."/>
            <person name="Niskanen T."/>
            <person name="Noordeloos M.E."/>
            <person name="Ohm R.A."/>
            <person name="Ortiz-Santana B."/>
            <person name="Ovrebo C."/>
            <person name="Racz N."/>
            <person name="Riley R."/>
            <person name="Savchenko A."/>
            <person name="Shiryaev A."/>
            <person name="Soop K."/>
            <person name="Spirin V."/>
            <person name="Szebenyi C."/>
            <person name="Tomsovsky M."/>
            <person name="Tulloss R.E."/>
            <person name="Uehling J."/>
            <person name="Grigoriev I.V."/>
            <person name="Vagvolgyi C."/>
            <person name="Papp T."/>
            <person name="Martin F.M."/>
            <person name="Miettinen O."/>
            <person name="Hibbett D.S."/>
            <person name="Nagy L.G."/>
        </authorList>
    </citation>
    <scope>NUCLEOTIDE SEQUENCE [LARGE SCALE GENOMIC DNA]</scope>
    <source>
        <strain evidence="12 13">FP101781</strain>
    </source>
</reference>
<evidence type="ECO:0000256" key="9">
    <source>
        <dbReference type="ARBA" id="ARBA00023328"/>
    </source>
</evidence>